<dbReference type="GeneID" id="82934069"/>
<gene>
    <name evidence="1" type="ORF">FC43_GL000427</name>
</gene>
<evidence type="ECO:0000313" key="2">
    <source>
        <dbReference type="Proteomes" id="UP000050816"/>
    </source>
</evidence>
<sequence length="171" mass="18268">MRIELVDEFTGDLGRQIVALTGAIRHPNWQFAFPANLVLGWLPDFSAPDLGVRNLVAAVDANPVAPQKIVMLSPAGTADDADLDQLISWYGANASTLLGDALYAVKMVDELELPYTVIRTLPVVRQGGGQKLSPEGEPMQGQATNQAALAHLFGTALQTAQYQNQSIGLGE</sequence>
<comment type="caution">
    <text evidence="1">The sequence shown here is derived from an EMBL/GenBank/DDBJ whole genome shotgun (WGS) entry which is preliminary data.</text>
</comment>
<reference evidence="1 2" key="1">
    <citation type="journal article" date="2015" name="Genome Announc.">
        <title>Expanding the biotechnology potential of lactobacilli through comparative genomics of 213 strains and associated genera.</title>
        <authorList>
            <person name="Sun Z."/>
            <person name="Harris H.M."/>
            <person name="McCann A."/>
            <person name="Guo C."/>
            <person name="Argimon S."/>
            <person name="Zhang W."/>
            <person name="Yang X."/>
            <person name="Jeffery I.B."/>
            <person name="Cooney J.C."/>
            <person name="Kagawa T.F."/>
            <person name="Liu W."/>
            <person name="Song Y."/>
            <person name="Salvetti E."/>
            <person name="Wrobel A."/>
            <person name="Rasinkangas P."/>
            <person name="Parkhill J."/>
            <person name="Rea M.C."/>
            <person name="O'Sullivan O."/>
            <person name="Ritari J."/>
            <person name="Douillard F.P."/>
            <person name="Paul Ross R."/>
            <person name="Yang R."/>
            <person name="Briner A.E."/>
            <person name="Felis G.E."/>
            <person name="de Vos W.M."/>
            <person name="Barrangou R."/>
            <person name="Klaenhammer T.R."/>
            <person name="Caufield P.W."/>
            <person name="Cui Y."/>
            <person name="Zhang H."/>
            <person name="O'Toole P.W."/>
        </authorList>
    </citation>
    <scope>NUCLEOTIDE SEQUENCE [LARGE SCALE GENOMIC DNA]</scope>
    <source>
        <strain evidence="1 2">DSM 15946</strain>
    </source>
</reference>
<dbReference type="EMBL" id="AZFK01000077">
    <property type="protein sequence ID" value="KRL88482.1"/>
    <property type="molecule type" value="Genomic_DNA"/>
</dbReference>
<organism evidence="1 2">
    <name type="scientific">Limosilactobacillus ingluviei DSM 15946</name>
    <dbReference type="NCBI Taxonomy" id="1423760"/>
    <lineage>
        <taxon>Bacteria</taxon>
        <taxon>Bacillati</taxon>
        <taxon>Bacillota</taxon>
        <taxon>Bacilli</taxon>
        <taxon>Lactobacillales</taxon>
        <taxon>Lactobacillaceae</taxon>
        <taxon>Limosilactobacillus</taxon>
    </lineage>
</organism>
<dbReference type="Proteomes" id="UP000050816">
    <property type="component" value="Unassembled WGS sequence"/>
</dbReference>
<name>A0A0R1UCV6_9LACO</name>
<proteinExistence type="predicted"/>
<dbReference type="Gene3D" id="3.40.50.720">
    <property type="entry name" value="NAD(P)-binding Rossmann-like Domain"/>
    <property type="match status" value="1"/>
</dbReference>
<evidence type="ECO:0000313" key="1">
    <source>
        <dbReference type="EMBL" id="KRL88482.1"/>
    </source>
</evidence>
<dbReference type="PATRIC" id="fig|1423760.3.peg.445"/>
<protein>
    <recommendedName>
        <fullName evidence="3">Saccharopine dehydrogenase related protein</fullName>
    </recommendedName>
</protein>
<evidence type="ECO:0008006" key="3">
    <source>
        <dbReference type="Google" id="ProtNLM"/>
    </source>
</evidence>
<dbReference type="RefSeq" id="WP_019206323.1">
    <property type="nucleotide sequence ID" value="NZ_AZFK01000077.1"/>
</dbReference>
<dbReference type="AlphaFoldDB" id="A0A0R1UCV6"/>
<accession>A0A0R1UCV6</accession>